<sequence length="157" mass="17869">MRRSNSHDFGRAVLQRWIEQAENRTTKYDVTQPKNIENNEKTIENDTRNDDDGGGISSTEIEGLDQFLSETIEKGFEGRSRSPGSVGYSISDDNESVSDIGVGDRYFRNLSGEGRRNRIASEEMDEWTDSEYMDGNDDGETTQMTTLYQQLRKSMTT</sequence>
<dbReference type="Proteomes" id="UP000007819">
    <property type="component" value="Chromosome A2"/>
</dbReference>
<organism evidence="2 3">
    <name type="scientific">Acyrthosiphon pisum</name>
    <name type="common">Pea aphid</name>
    <dbReference type="NCBI Taxonomy" id="7029"/>
    <lineage>
        <taxon>Eukaryota</taxon>
        <taxon>Metazoa</taxon>
        <taxon>Ecdysozoa</taxon>
        <taxon>Arthropoda</taxon>
        <taxon>Hexapoda</taxon>
        <taxon>Insecta</taxon>
        <taxon>Pterygota</taxon>
        <taxon>Neoptera</taxon>
        <taxon>Paraneoptera</taxon>
        <taxon>Hemiptera</taxon>
        <taxon>Sternorrhyncha</taxon>
        <taxon>Aphidomorpha</taxon>
        <taxon>Aphidoidea</taxon>
        <taxon>Aphididae</taxon>
        <taxon>Macrosiphini</taxon>
        <taxon>Acyrthosiphon</taxon>
    </lineage>
</organism>
<feature type="region of interest" description="Disordered" evidence="1">
    <location>
        <begin position="76"/>
        <end position="100"/>
    </location>
</feature>
<dbReference type="AlphaFoldDB" id="A0A8R2A9V5"/>
<evidence type="ECO:0000256" key="1">
    <source>
        <dbReference type="SAM" id="MobiDB-lite"/>
    </source>
</evidence>
<keyword evidence="3" id="KW-1185">Reference proteome</keyword>
<dbReference type="GeneID" id="100165191"/>
<proteinExistence type="predicted"/>
<accession>A0A8R2A9V5</accession>
<dbReference type="EnsemblMetazoa" id="XM_001943457.5">
    <property type="protein sequence ID" value="XP_001943492.1"/>
    <property type="gene ID" value="LOC100165191"/>
</dbReference>
<evidence type="ECO:0000313" key="2">
    <source>
        <dbReference type="EnsemblMetazoa" id="XP_001943492.1"/>
    </source>
</evidence>
<feature type="region of interest" description="Disordered" evidence="1">
    <location>
        <begin position="21"/>
        <end position="64"/>
    </location>
</feature>
<feature type="compositionally biased region" description="Basic and acidic residues" evidence="1">
    <location>
        <begin position="37"/>
        <end position="51"/>
    </location>
</feature>
<protein>
    <submittedName>
        <fullName evidence="2">Uncharacterized protein</fullName>
    </submittedName>
</protein>
<name>A0A8R2A9V5_ACYPI</name>
<reference evidence="2" key="2">
    <citation type="submission" date="2022-06" db="UniProtKB">
        <authorList>
            <consortium name="EnsemblMetazoa"/>
        </authorList>
    </citation>
    <scope>IDENTIFICATION</scope>
</reference>
<reference evidence="3" key="1">
    <citation type="submission" date="2010-06" db="EMBL/GenBank/DDBJ databases">
        <authorList>
            <person name="Jiang H."/>
            <person name="Abraham K."/>
            <person name="Ali S."/>
            <person name="Alsbrooks S.L."/>
            <person name="Anim B.N."/>
            <person name="Anosike U.S."/>
            <person name="Attaway T."/>
            <person name="Bandaranaike D.P."/>
            <person name="Battles P.K."/>
            <person name="Bell S.N."/>
            <person name="Bell A.V."/>
            <person name="Beltran B."/>
            <person name="Bickham C."/>
            <person name="Bustamante Y."/>
            <person name="Caleb T."/>
            <person name="Canada A."/>
            <person name="Cardenas V."/>
            <person name="Carter K."/>
            <person name="Chacko J."/>
            <person name="Chandrabose M.N."/>
            <person name="Chavez D."/>
            <person name="Chavez A."/>
            <person name="Chen L."/>
            <person name="Chu H.-S."/>
            <person name="Claassen K.J."/>
            <person name="Cockrell R."/>
            <person name="Collins M."/>
            <person name="Cooper J.A."/>
            <person name="Cree A."/>
            <person name="Curry S.M."/>
            <person name="Da Y."/>
            <person name="Dao M.D."/>
            <person name="Das B."/>
            <person name="Davila M.-L."/>
            <person name="Davy-Carroll L."/>
            <person name="Denson S."/>
            <person name="Dinh H."/>
            <person name="Ebong V.E."/>
            <person name="Edwards J.R."/>
            <person name="Egan A."/>
            <person name="El-Daye J."/>
            <person name="Escobedo L."/>
            <person name="Fernandez S."/>
            <person name="Fernando P.R."/>
            <person name="Flagg N."/>
            <person name="Forbes L.D."/>
            <person name="Fowler R.G."/>
            <person name="Fu Q."/>
            <person name="Gabisi R.A."/>
            <person name="Ganer J."/>
            <person name="Garbino Pronczuk A."/>
            <person name="Garcia R.M."/>
            <person name="Garner T."/>
            <person name="Garrett T.E."/>
            <person name="Gonzalez D.A."/>
            <person name="Hamid H."/>
            <person name="Hawkins E.S."/>
            <person name="Hirani K."/>
            <person name="Hogues M.E."/>
            <person name="Hollins B."/>
            <person name="Hsiao C.-H."/>
            <person name="Jabil R."/>
            <person name="James M.L."/>
            <person name="Jhangiani S.N."/>
            <person name="Johnson B."/>
            <person name="Johnson Q."/>
            <person name="Joshi V."/>
            <person name="Kalu J.B."/>
            <person name="Kam C."/>
            <person name="Kashfia A."/>
            <person name="Keebler J."/>
            <person name="Kisamo H."/>
            <person name="Kovar C.L."/>
            <person name="Lago L.A."/>
            <person name="Lai C.-Y."/>
            <person name="Laidlaw J."/>
            <person name="Lara F."/>
            <person name="Le T.-K."/>
            <person name="Lee S.L."/>
            <person name="Legall F.H."/>
            <person name="Lemon S.J."/>
            <person name="Lewis L.R."/>
            <person name="Li B."/>
            <person name="Liu Y."/>
            <person name="Liu Y.-S."/>
            <person name="Lopez J."/>
            <person name="Lozado R.J."/>
            <person name="Lu J."/>
            <person name="Madu R.C."/>
            <person name="Maheshwari M."/>
            <person name="Maheshwari R."/>
            <person name="Malloy K."/>
            <person name="Martinez E."/>
            <person name="Mathew T."/>
            <person name="Mercado I.C."/>
            <person name="Mercado C."/>
            <person name="Meyer B."/>
            <person name="Montgomery K."/>
            <person name="Morgan M.B."/>
            <person name="Munidasa M."/>
            <person name="Nazareth L.V."/>
            <person name="Nelson J."/>
            <person name="Ng B.M."/>
            <person name="Nguyen N.B."/>
            <person name="Nguyen P.Q."/>
            <person name="Nguyen T."/>
            <person name="Obregon M."/>
            <person name="Okwuonu G.O."/>
            <person name="Onwere C.G."/>
            <person name="Orozco G."/>
            <person name="Parra A."/>
            <person name="Patel S."/>
            <person name="Patil S."/>
            <person name="Perez A."/>
            <person name="Perez Y."/>
            <person name="Pham C."/>
            <person name="Primus E.L."/>
            <person name="Pu L.-L."/>
            <person name="Puazo M."/>
            <person name="Qin X."/>
            <person name="Quiroz J.B."/>
            <person name="Reese J."/>
            <person name="Richards S."/>
            <person name="Rives C.M."/>
            <person name="Robberts R."/>
            <person name="Ruiz S.J."/>
            <person name="Ruiz M.J."/>
            <person name="Santibanez J."/>
            <person name="Schneider B.W."/>
            <person name="Sisson I."/>
            <person name="Smith M."/>
            <person name="Sodergren E."/>
            <person name="Song X.-Z."/>
            <person name="Song B.B."/>
            <person name="Summersgill H."/>
            <person name="Thelus R."/>
            <person name="Thornton R.D."/>
            <person name="Trejos Z.Y."/>
            <person name="Usmani K."/>
            <person name="Vattathil S."/>
            <person name="Villasana D."/>
            <person name="Walker D.L."/>
            <person name="Wang S."/>
            <person name="Wang K."/>
            <person name="White C.S."/>
            <person name="Williams A.C."/>
            <person name="Williamson J."/>
            <person name="Wilson K."/>
            <person name="Woghiren I.O."/>
            <person name="Woodworth J.R."/>
            <person name="Worley K.C."/>
            <person name="Wright R.A."/>
            <person name="Wu W."/>
            <person name="Young L."/>
            <person name="Zhang L."/>
            <person name="Zhang J."/>
            <person name="Zhu Y."/>
            <person name="Muzny D.M."/>
            <person name="Weinstock G."/>
            <person name="Gibbs R.A."/>
        </authorList>
    </citation>
    <scope>NUCLEOTIDE SEQUENCE [LARGE SCALE GENOMIC DNA]</scope>
    <source>
        <strain evidence="3">LSR1</strain>
    </source>
</reference>
<dbReference type="KEGG" id="api:100165191"/>
<evidence type="ECO:0000313" key="3">
    <source>
        <dbReference type="Proteomes" id="UP000007819"/>
    </source>
</evidence>
<dbReference type="RefSeq" id="XP_001943492.1">
    <property type="nucleotide sequence ID" value="XM_001943457.4"/>
</dbReference>